<accession>A0ACD3AFY7</accession>
<evidence type="ECO:0000313" key="1">
    <source>
        <dbReference type="EMBL" id="TFK64441.1"/>
    </source>
</evidence>
<dbReference type="Proteomes" id="UP000308600">
    <property type="component" value="Unassembled WGS sequence"/>
</dbReference>
<keyword evidence="2" id="KW-1185">Reference proteome</keyword>
<sequence length="288" mass="32987">MYQSYGGASAGLVKEFKKTFAIDVRVQFVGVWDTVSSIDLIPRTLPFSTSNDGVVTFRHALALDERRARFRPSLWGEPLGRREILDDDPKINYRSPNTPRDEWNFEPLPITNVKEVWFAGHWDNPSPYVQPADLAISLANIPLRWMIKECISTETGIEFDQDTLLTLGFRREVTLPGYQWEKLERVWAKTQSLTSNEILSSFKSLDVQPWVKEDLTVDSIAEIFDQLKPKKSWWGVLWWLIEVIPTMILLQTQLAGYSLESATEDVVATSSQVMALSLFMHLCSNGWN</sequence>
<organism evidence="1 2">
    <name type="scientific">Pluteus cervinus</name>
    <dbReference type="NCBI Taxonomy" id="181527"/>
    <lineage>
        <taxon>Eukaryota</taxon>
        <taxon>Fungi</taxon>
        <taxon>Dikarya</taxon>
        <taxon>Basidiomycota</taxon>
        <taxon>Agaricomycotina</taxon>
        <taxon>Agaricomycetes</taxon>
        <taxon>Agaricomycetidae</taxon>
        <taxon>Agaricales</taxon>
        <taxon>Pluteineae</taxon>
        <taxon>Pluteaceae</taxon>
        <taxon>Pluteus</taxon>
    </lineage>
</organism>
<proteinExistence type="predicted"/>
<evidence type="ECO:0000313" key="2">
    <source>
        <dbReference type="Proteomes" id="UP000308600"/>
    </source>
</evidence>
<gene>
    <name evidence="1" type="ORF">BDN72DRAFT_901547</name>
</gene>
<protein>
    <submittedName>
        <fullName evidence="1">Uncharacterized protein</fullName>
    </submittedName>
</protein>
<name>A0ACD3AFY7_9AGAR</name>
<reference evidence="1 2" key="1">
    <citation type="journal article" date="2019" name="Nat. Ecol. Evol.">
        <title>Megaphylogeny resolves global patterns of mushroom evolution.</title>
        <authorList>
            <person name="Varga T."/>
            <person name="Krizsan K."/>
            <person name="Foldi C."/>
            <person name="Dima B."/>
            <person name="Sanchez-Garcia M."/>
            <person name="Sanchez-Ramirez S."/>
            <person name="Szollosi G.J."/>
            <person name="Szarkandi J.G."/>
            <person name="Papp V."/>
            <person name="Albert L."/>
            <person name="Andreopoulos W."/>
            <person name="Angelini C."/>
            <person name="Antonin V."/>
            <person name="Barry K.W."/>
            <person name="Bougher N.L."/>
            <person name="Buchanan P."/>
            <person name="Buyck B."/>
            <person name="Bense V."/>
            <person name="Catcheside P."/>
            <person name="Chovatia M."/>
            <person name="Cooper J."/>
            <person name="Damon W."/>
            <person name="Desjardin D."/>
            <person name="Finy P."/>
            <person name="Geml J."/>
            <person name="Haridas S."/>
            <person name="Hughes K."/>
            <person name="Justo A."/>
            <person name="Karasinski D."/>
            <person name="Kautmanova I."/>
            <person name="Kiss B."/>
            <person name="Kocsube S."/>
            <person name="Kotiranta H."/>
            <person name="LaButti K.M."/>
            <person name="Lechner B.E."/>
            <person name="Liimatainen K."/>
            <person name="Lipzen A."/>
            <person name="Lukacs Z."/>
            <person name="Mihaltcheva S."/>
            <person name="Morgado L.N."/>
            <person name="Niskanen T."/>
            <person name="Noordeloos M.E."/>
            <person name="Ohm R.A."/>
            <person name="Ortiz-Santana B."/>
            <person name="Ovrebo C."/>
            <person name="Racz N."/>
            <person name="Riley R."/>
            <person name="Savchenko A."/>
            <person name="Shiryaev A."/>
            <person name="Soop K."/>
            <person name="Spirin V."/>
            <person name="Szebenyi C."/>
            <person name="Tomsovsky M."/>
            <person name="Tulloss R.E."/>
            <person name="Uehling J."/>
            <person name="Grigoriev I.V."/>
            <person name="Vagvolgyi C."/>
            <person name="Papp T."/>
            <person name="Martin F.M."/>
            <person name="Miettinen O."/>
            <person name="Hibbett D.S."/>
            <person name="Nagy L.G."/>
        </authorList>
    </citation>
    <scope>NUCLEOTIDE SEQUENCE [LARGE SCALE GENOMIC DNA]</scope>
    <source>
        <strain evidence="1 2">NL-1719</strain>
    </source>
</reference>
<dbReference type="EMBL" id="ML208474">
    <property type="protein sequence ID" value="TFK64441.1"/>
    <property type="molecule type" value="Genomic_DNA"/>
</dbReference>